<protein>
    <submittedName>
        <fullName evidence="1">Uncharacterized protein</fullName>
    </submittedName>
</protein>
<reference evidence="1" key="1">
    <citation type="journal article" date="2009" name="Microbiology">
        <title>The conserved portion of the putative virulence region contributes to virulence of avian pathogenic Escherichia coli.</title>
        <authorList>
            <person name="Tivendale K.A."/>
            <person name="Noormohammadi A.H."/>
            <person name="Allen J.L."/>
            <person name="Browning G.F."/>
        </authorList>
    </citation>
    <scope>NUCLEOTIDE SEQUENCE</scope>
    <source>
        <strain evidence="1">E3</strain>
        <plasmid evidence="1">pVM01</plasmid>
    </source>
</reference>
<evidence type="ECO:0000313" key="1">
    <source>
        <dbReference type="EMBL" id="ACA34839.1"/>
    </source>
</evidence>
<dbReference type="AlphaFoldDB" id="B1P7Q2"/>
<dbReference type="EMBL" id="EU330199">
    <property type="protein sequence ID" value="ACA34839.1"/>
    <property type="molecule type" value="Genomic_DNA"/>
</dbReference>
<accession>B1P7Q2</accession>
<sequence>MPFLSDLFSLIFTQRMCEFNSLLLALAVNLLDQQNIIAVTVHQ</sequence>
<geneLocation type="plasmid" evidence="1">
    <name>pVM01</name>
</geneLocation>
<organism evidence="1">
    <name type="scientific">Escherichia coli</name>
    <dbReference type="NCBI Taxonomy" id="562"/>
    <lineage>
        <taxon>Bacteria</taxon>
        <taxon>Pseudomonadati</taxon>
        <taxon>Pseudomonadota</taxon>
        <taxon>Gammaproteobacteria</taxon>
        <taxon>Enterobacterales</taxon>
        <taxon>Enterobacteriaceae</taxon>
        <taxon>Escherichia</taxon>
    </lineage>
</organism>
<proteinExistence type="predicted"/>
<keyword evidence="1" id="KW-0614">Plasmid</keyword>
<name>B1P7Q2_ECOLX</name>